<accession>A0ABM6CNN6</accession>
<dbReference type="SMART" id="SM00866">
    <property type="entry name" value="UTRA"/>
    <property type="match status" value="1"/>
</dbReference>
<evidence type="ECO:0000313" key="5">
    <source>
        <dbReference type="EMBL" id="ANN65552.1"/>
    </source>
</evidence>
<protein>
    <recommendedName>
        <fullName evidence="4">HTH gntR-type domain-containing protein</fullName>
    </recommendedName>
</protein>
<dbReference type="InterPro" id="IPR028978">
    <property type="entry name" value="Chorismate_lyase_/UTRA_dom_sf"/>
</dbReference>
<dbReference type="PANTHER" id="PTHR44846:SF1">
    <property type="entry name" value="MANNOSYL-D-GLYCERATE TRANSPORT_METABOLISM SYSTEM REPRESSOR MNGR-RELATED"/>
    <property type="match status" value="1"/>
</dbReference>
<dbReference type="InterPro" id="IPR036390">
    <property type="entry name" value="WH_DNA-bd_sf"/>
</dbReference>
<evidence type="ECO:0000256" key="1">
    <source>
        <dbReference type="ARBA" id="ARBA00023015"/>
    </source>
</evidence>
<name>A0ABM6CNN6_9BORD</name>
<organism evidence="5 6">
    <name type="scientific">Bordetella bronchialis</name>
    <dbReference type="NCBI Taxonomy" id="463025"/>
    <lineage>
        <taxon>Bacteria</taxon>
        <taxon>Pseudomonadati</taxon>
        <taxon>Pseudomonadota</taxon>
        <taxon>Betaproteobacteria</taxon>
        <taxon>Burkholderiales</taxon>
        <taxon>Alcaligenaceae</taxon>
        <taxon>Bordetella</taxon>
    </lineage>
</organism>
<keyword evidence="6" id="KW-1185">Reference proteome</keyword>
<sequence>MPKNAASRSLPRIRLAGPEGLPKYLQLKNALAQEISGGQWEPGQQLPPEDMLVEATGLSLGTVQRALRMLVDEGVLVRRHGAGTYVAKRRYPMGGPFQHFRFIDDTGEGILPIYTNVLKRYAVEDYGPWTELLKTENITCIDREFSINNEFSLYVRIYFNSSRFPELTSVNLAELNGVSFKDLLARKYGQPTASYTERMSVAKLPPFVVQALKLPRNTVGVRLDIVAADQNGEAIYFQHAYIPPNARQLLMQDH</sequence>
<dbReference type="EMBL" id="CP016170">
    <property type="protein sequence ID" value="ANN65552.1"/>
    <property type="molecule type" value="Genomic_DNA"/>
</dbReference>
<dbReference type="PANTHER" id="PTHR44846">
    <property type="entry name" value="MANNOSYL-D-GLYCERATE TRANSPORT/METABOLISM SYSTEM REPRESSOR MNGR-RELATED"/>
    <property type="match status" value="1"/>
</dbReference>
<dbReference type="SUPFAM" id="SSF46785">
    <property type="entry name" value="Winged helix' DNA-binding domain"/>
    <property type="match status" value="1"/>
</dbReference>
<dbReference type="CDD" id="cd07377">
    <property type="entry name" value="WHTH_GntR"/>
    <property type="match status" value="1"/>
</dbReference>
<dbReference type="Pfam" id="PF07702">
    <property type="entry name" value="UTRA"/>
    <property type="match status" value="1"/>
</dbReference>
<keyword evidence="1" id="KW-0805">Transcription regulation</keyword>
<feature type="domain" description="HTH gntR-type" evidence="4">
    <location>
        <begin position="21"/>
        <end position="89"/>
    </location>
</feature>
<dbReference type="InterPro" id="IPR000524">
    <property type="entry name" value="Tscrpt_reg_HTH_GntR"/>
</dbReference>
<dbReference type="Pfam" id="PF00392">
    <property type="entry name" value="GntR"/>
    <property type="match status" value="1"/>
</dbReference>
<dbReference type="InterPro" id="IPR036388">
    <property type="entry name" value="WH-like_DNA-bd_sf"/>
</dbReference>
<evidence type="ECO:0000256" key="3">
    <source>
        <dbReference type="ARBA" id="ARBA00023163"/>
    </source>
</evidence>
<dbReference type="SUPFAM" id="SSF64288">
    <property type="entry name" value="Chorismate lyase-like"/>
    <property type="match status" value="1"/>
</dbReference>
<dbReference type="Proteomes" id="UP000091897">
    <property type="component" value="Chromosome"/>
</dbReference>
<proteinExistence type="predicted"/>
<keyword evidence="3" id="KW-0804">Transcription</keyword>
<evidence type="ECO:0000256" key="2">
    <source>
        <dbReference type="ARBA" id="ARBA00023125"/>
    </source>
</evidence>
<dbReference type="SMART" id="SM00345">
    <property type="entry name" value="HTH_GNTR"/>
    <property type="match status" value="1"/>
</dbReference>
<keyword evidence="2" id="KW-0238">DNA-binding</keyword>
<reference evidence="5 6" key="1">
    <citation type="submission" date="2016-06" db="EMBL/GenBank/DDBJ databases">
        <title>Complete genome sequences of Bordetella bronchialis and Bordetella flabilis.</title>
        <authorList>
            <person name="LiPuma J.J."/>
            <person name="Spilker T."/>
        </authorList>
    </citation>
    <scope>NUCLEOTIDE SEQUENCE [LARGE SCALE GENOMIC DNA]</scope>
    <source>
        <strain evidence="5 6">AU3182</strain>
    </source>
</reference>
<dbReference type="Gene3D" id="1.10.10.10">
    <property type="entry name" value="Winged helix-like DNA-binding domain superfamily/Winged helix DNA-binding domain"/>
    <property type="match status" value="1"/>
</dbReference>
<dbReference type="InterPro" id="IPR050679">
    <property type="entry name" value="Bact_HTH_transcr_reg"/>
</dbReference>
<gene>
    <name evidence="5" type="ORF">BAU06_03905</name>
</gene>
<dbReference type="InterPro" id="IPR011663">
    <property type="entry name" value="UTRA"/>
</dbReference>
<dbReference type="Gene3D" id="3.40.1410.10">
    <property type="entry name" value="Chorismate lyase-like"/>
    <property type="match status" value="1"/>
</dbReference>
<evidence type="ECO:0000259" key="4">
    <source>
        <dbReference type="PROSITE" id="PS50949"/>
    </source>
</evidence>
<dbReference type="PROSITE" id="PS50949">
    <property type="entry name" value="HTH_GNTR"/>
    <property type="match status" value="1"/>
</dbReference>
<dbReference type="RefSeq" id="WP_066344529.1">
    <property type="nucleotide sequence ID" value="NZ_CBCSFJ010000009.1"/>
</dbReference>
<evidence type="ECO:0000313" key="6">
    <source>
        <dbReference type="Proteomes" id="UP000091897"/>
    </source>
</evidence>